<keyword evidence="5" id="KW-0732">Signal</keyword>
<feature type="active site" description="Charge relay system" evidence="8 9">
    <location>
        <position position="92"/>
    </location>
</feature>
<dbReference type="EMBL" id="LT550122">
    <property type="protein sequence ID" value="SAL95015.1"/>
    <property type="molecule type" value="Genomic_DNA"/>
</dbReference>
<dbReference type="Pfam" id="PF00082">
    <property type="entry name" value="Peptidase_S8"/>
    <property type="match status" value="1"/>
</dbReference>
<dbReference type="CDD" id="cd07489">
    <property type="entry name" value="Peptidases_S8_5"/>
    <property type="match status" value="1"/>
</dbReference>
<dbReference type="OMA" id="RVKFDYD"/>
<dbReference type="Gene3D" id="3.50.30.30">
    <property type="match status" value="1"/>
</dbReference>
<evidence type="ECO:0000256" key="1">
    <source>
        <dbReference type="ARBA" id="ARBA00011073"/>
    </source>
</evidence>
<evidence type="ECO:0000256" key="5">
    <source>
        <dbReference type="ARBA" id="ARBA00022729"/>
    </source>
</evidence>
<dbReference type="InterPro" id="IPR000209">
    <property type="entry name" value="Peptidase_S8/S53_dom"/>
</dbReference>
<feature type="active site" description="Charge relay system" evidence="8 9">
    <location>
        <position position="449"/>
    </location>
</feature>
<dbReference type="InterPro" id="IPR022398">
    <property type="entry name" value="Peptidase_S8_His-AS"/>
</dbReference>
<dbReference type="OrthoDB" id="10256524at2759"/>
<evidence type="ECO:0000256" key="6">
    <source>
        <dbReference type="ARBA" id="ARBA00022801"/>
    </source>
</evidence>
<dbReference type="PRINTS" id="PR00723">
    <property type="entry name" value="SUBTILISIN"/>
</dbReference>
<dbReference type="PANTHER" id="PTHR43806:SF66">
    <property type="entry name" value="SERIN ENDOPEPTIDASE"/>
    <property type="match status" value="1"/>
</dbReference>
<name>A0A163IS45_ABSGL</name>
<dbReference type="PROSITE" id="PS00137">
    <property type="entry name" value="SUBTILASE_HIS"/>
    <property type="match status" value="1"/>
</dbReference>
<comment type="similarity">
    <text evidence="1 9 10">Belongs to the peptidase S8 family.</text>
</comment>
<dbReference type="SUPFAM" id="SSF52025">
    <property type="entry name" value="PA domain"/>
    <property type="match status" value="1"/>
</dbReference>
<dbReference type="InParanoid" id="A0A163IS45"/>
<sequence length="825" mass="87825">MHTLSNSKLRPRPITNPTLLCAVVIRSTMILPPRTSVTTYDKSSTTPNVGFVSSTQDKLPSSLFGFYNETGVSRVRQEFNLLGKGIKVGIIDTGIDYTHPALGGCYGPGCRVAFGHDFVGDSYTGENDAAPDNDPIDTCNGHGTHVAGIVGANDLDKNFTGIAPEVTFGAYRIFGCSGSSADDIIMKAMEKAYLDGMDVINMSLGDNGWPGSPSSMLADKLSLLGMAVCAAAGNEGEKGIFEVGAPSLGRHAISIASVDNSMILAHSIQLGDSHYGYTTTSGKSFDIEDSYIVPISSTFLPDNDGCNPIDMDLTGKVALIARGGCIFAIKVEHAQKAGAVGVLIYNNNFGFLTPSAQSPNVTIPCGGLSQEDGKSIFNNAMDQQPKKKYTFLKNDMGFTTPTSGLISSFSSWGLGPDLSVKPDITAPGGLIYSTYPMKLGGYATLSGTSMASPFVAGIVALLHESRGSGRSFKSDELRTRLINNAHPVSPLDMDVPESVARQGGGLVDIYQAIKSTTSLAPEHLRLNDDPHGSPDHQYTFTITNKDRMEAEYSISHLASASVEGFEQNAVSHIVTPLSKPRLIPSHEADAKVTIPVPVVKLRPNDSANVTVQIVPPPVNPAFPTPSIYSGYMVIKKEGVATETLYLPYAGLTSSLSSLPVLLMNESMPFVFGDQIQRASNAPVLITFQLAQASELVMVTVVDANNATKSYGWIPGGSSSFVGRSDLKNPTDVYTLPWYGTVVTVRELAVSDLGSSSSFLYGDKAFRPYAFAASIGDTEAMKKAVPTGDALPPGAYRLQVMALRAFGDEHVLDHYDRWTSPVIIVD</sequence>
<dbReference type="InterPro" id="IPR036852">
    <property type="entry name" value="Peptidase_S8/S53_dom_sf"/>
</dbReference>
<dbReference type="GO" id="GO:0006508">
    <property type="term" value="P:proteolysis"/>
    <property type="evidence" value="ECO:0007669"/>
    <property type="project" value="UniProtKB-KW"/>
</dbReference>
<dbReference type="InterPro" id="IPR034187">
    <property type="entry name" value="Peptidases_S8_5"/>
</dbReference>
<keyword evidence="14" id="KW-1185">Reference proteome</keyword>
<dbReference type="GO" id="GO:0005615">
    <property type="term" value="C:extracellular space"/>
    <property type="evidence" value="ECO:0007669"/>
    <property type="project" value="TreeGrafter"/>
</dbReference>
<evidence type="ECO:0000313" key="14">
    <source>
        <dbReference type="Proteomes" id="UP000078561"/>
    </source>
</evidence>
<dbReference type="GO" id="GO:0004252">
    <property type="term" value="F:serine-type endopeptidase activity"/>
    <property type="evidence" value="ECO:0007669"/>
    <property type="project" value="UniProtKB-UniRule"/>
</dbReference>
<keyword evidence="3" id="KW-0964">Secreted</keyword>
<evidence type="ECO:0000256" key="4">
    <source>
        <dbReference type="ARBA" id="ARBA00022670"/>
    </source>
</evidence>
<evidence type="ECO:0008006" key="15">
    <source>
        <dbReference type="Google" id="ProtNLM"/>
    </source>
</evidence>
<evidence type="ECO:0000259" key="12">
    <source>
        <dbReference type="Pfam" id="PF02225"/>
    </source>
</evidence>
<evidence type="ECO:0000256" key="3">
    <source>
        <dbReference type="ARBA" id="ARBA00022525"/>
    </source>
</evidence>
<dbReference type="Proteomes" id="UP000078561">
    <property type="component" value="Unassembled WGS sequence"/>
</dbReference>
<evidence type="ECO:0000256" key="7">
    <source>
        <dbReference type="ARBA" id="ARBA00022825"/>
    </source>
</evidence>
<evidence type="ECO:0000256" key="2">
    <source>
        <dbReference type="ARBA" id="ARBA00022512"/>
    </source>
</evidence>
<dbReference type="InterPro" id="IPR023827">
    <property type="entry name" value="Peptidase_S8_Asp-AS"/>
</dbReference>
<dbReference type="InterPro" id="IPR046450">
    <property type="entry name" value="PA_dom_sf"/>
</dbReference>
<dbReference type="InterPro" id="IPR003137">
    <property type="entry name" value="PA_domain"/>
</dbReference>
<dbReference type="Gene3D" id="3.40.50.200">
    <property type="entry name" value="Peptidase S8/S53 domain"/>
    <property type="match status" value="1"/>
</dbReference>
<reference evidence="13" key="1">
    <citation type="submission" date="2016-04" db="EMBL/GenBank/DDBJ databases">
        <authorList>
            <person name="Evans L.H."/>
            <person name="Alamgir A."/>
            <person name="Owens N."/>
            <person name="Weber N.D."/>
            <person name="Virtaneva K."/>
            <person name="Barbian K."/>
            <person name="Babar A."/>
            <person name="Rosenke K."/>
        </authorList>
    </citation>
    <scope>NUCLEOTIDE SEQUENCE [LARGE SCALE GENOMIC DNA]</scope>
    <source>
        <strain evidence="13">CBS 101.48</strain>
    </source>
</reference>
<proteinExistence type="inferred from homology"/>
<gene>
    <name evidence="13" type="primary">ABSGL_00312.1 scaffold 471</name>
</gene>
<evidence type="ECO:0000256" key="8">
    <source>
        <dbReference type="PIRSR" id="PIRSR615500-1"/>
    </source>
</evidence>
<dbReference type="STRING" id="4829.A0A163IS45"/>
<evidence type="ECO:0000256" key="9">
    <source>
        <dbReference type="PROSITE-ProRule" id="PRU01240"/>
    </source>
</evidence>
<dbReference type="InterPro" id="IPR023828">
    <property type="entry name" value="Peptidase_S8_Ser-AS"/>
</dbReference>
<keyword evidence="4 9" id="KW-0645">Protease</keyword>
<keyword evidence="7 9" id="KW-0720">Serine protease</keyword>
<evidence type="ECO:0000259" key="11">
    <source>
        <dbReference type="Pfam" id="PF00082"/>
    </source>
</evidence>
<accession>A0A163IS45</accession>
<feature type="active site" description="Charge relay system" evidence="8 9">
    <location>
        <position position="142"/>
    </location>
</feature>
<feature type="domain" description="PA" evidence="12">
    <location>
        <begin position="302"/>
        <end position="376"/>
    </location>
</feature>
<keyword evidence="6 9" id="KW-0378">Hydrolase</keyword>
<dbReference type="InterPro" id="IPR015500">
    <property type="entry name" value="Peptidase_S8_subtilisin-rel"/>
</dbReference>
<evidence type="ECO:0000256" key="10">
    <source>
        <dbReference type="RuleBase" id="RU003355"/>
    </source>
</evidence>
<dbReference type="PANTHER" id="PTHR43806">
    <property type="entry name" value="PEPTIDASE S8"/>
    <property type="match status" value="1"/>
</dbReference>
<dbReference type="PROSITE" id="PS00138">
    <property type="entry name" value="SUBTILASE_SER"/>
    <property type="match status" value="1"/>
</dbReference>
<keyword evidence="2" id="KW-0134">Cell wall</keyword>
<dbReference type="InterPro" id="IPR050131">
    <property type="entry name" value="Peptidase_S8_subtilisin-like"/>
</dbReference>
<dbReference type="AlphaFoldDB" id="A0A163IS45"/>
<dbReference type="Pfam" id="PF02225">
    <property type="entry name" value="PA"/>
    <property type="match status" value="1"/>
</dbReference>
<dbReference type="PROSITE" id="PS51892">
    <property type="entry name" value="SUBTILASE"/>
    <property type="match status" value="1"/>
</dbReference>
<dbReference type="PROSITE" id="PS00136">
    <property type="entry name" value="SUBTILASE_ASP"/>
    <property type="match status" value="1"/>
</dbReference>
<feature type="domain" description="Peptidase S8/S53" evidence="11">
    <location>
        <begin position="83"/>
        <end position="489"/>
    </location>
</feature>
<organism evidence="13">
    <name type="scientific">Absidia glauca</name>
    <name type="common">Pin mould</name>
    <dbReference type="NCBI Taxonomy" id="4829"/>
    <lineage>
        <taxon>Eukaryota</taxon>
        <taxon>Fungi</taxon>
        <taxon>Fungi incertae sedis</taxon>
        <taxon>Mucoromycota</taxon>
        <taxon>Mucoromycotina</taxon>
        <taxon>Mucoromycetes</taxon>
        <taxon>Mucorales</taxon>
        <taxon>Cunninghamellaceae</taxon>
        <taxon>Absidia</taxon>
    </lineage>
</organism>
<protein>
    <recommendedName>
        <fullName evidence="15">Peptidase S8/S53 domain-containing protein</fullName>
    </recommendedName>
</protein>
<dbReference type="SUPFAM" id="SSF52743">
    <property type="entry name" value="Subtilisin-like"/>
    <property type="match status" value="1"/>
</dbReference>
<evidence type="ECO:0000313" key="13">
    <source>
        <dbReference type="EMBL" id="SAL95015.1"/>
    </source>
</evidence>